<gene>
    <name evidence="4" type="ORF">KJP28_02475</name>
</gene>
<dbReference type="CDD" id="cd00156">
    <property type="entry name" value="REC"/>
    <property type="match status" value="1"/>
</dbReference>
<reference evidence="4 5" key="1">
    <citation type="submission" date="2021-05" db="EMBL/GenBank/DDBJ databases">
        <title>Culturable bacteria isolated from Daya Bay.</title>
        <authorList>
            <person name="Zheng W."/>
            <person name="Yu S."/>
            <person name="Huang Y."/>
        </authorList>
    </citation>
    <scope>NUCLEOTIDE SEQUENCE [LARGE SCALE GENOMIC DNA]</scope>
    <source>
        <strain evidence="4 5">DP4N28-5</strain>
    </source>
</reference>
<evidence type="ECO:0000313" key="4">
    <source>
        <dbReference type="EMBL" id="MBV7377774.1"/>
    </source>
</evidence>
<comment type="caution">
    <text evidence="4">The sequence shown here is derived from an EMBL/GenBank/DDBJ whole genome shotgun (WGS) entry which is preliminary data.</text>
</comment>
<dbReference type="Pfam" id="PF00072">
    <property type="entry name" value="Response_reg"/>
    <property type="match status" value="1"/>
</dbReference>
<evidence type="ECO:0000256" key="1">
    <source>
        <dbReference type="ARBA" id="ARBA00022553"/>
    </source>
</evidence>
<feature type="domain" description="Response regulatory" evidence="3">
    <location>
        <begin position="22"/>
        <end position="134"/>
    </location>
</feature>
<dbReference type="PANTHER" id="PTHR44591">
    <property type="entry name" value="STRESS RESPONSE REGULATOR PROTEIN 1"/>
    <property type="match status" value="1"/>
</dbReference>
<protein>
    <submittedName>
        <fullName evidence="4">Response regulator</fullName>
    </submittedName>
</protein>
<dbReference type="EMBL" id="JAHUZE010000001">
    <property type="protein sequence ID" value="MBV7377774.1"/>
    <property type="molecule type" value="Genomic_DNA"/>
</dbReference>
<name>A0ABS6SXZ4_9RHOB</name>
<dbReference type="RefSeq" id="WP_218390644.1">
    <property type="nucleotide sequence ID" value="NZ_JAHUZE010000001.1"/>
</dbReference>
<dbReference type="InterPro" id="IPR050595">
    <property type="entry name" value="Bact_response_regulator"/>
</dbReference>
<dbReference type="Proteomes" id="UP000756530">
    <property type="component" value="Unassembled WGS sequence"/>
</dbReference>
<feature type="modified residue" description="4-aspartylphosphate" evidence="2">
    <location>
        <position position="71"/>
    </location>
</feature>
<organism evidence="4 5">
    <name type="scientific">Maritimibacter dapengensis</name>
    <dbReference type="NCBI Taxonomy" id="2836868"/>
    <lineage>
        <taxon>Bacteria</taxon>
        <taxon>Pseudomonadati</taxon>
        <taxon>Pseudomonadota</taxon>
        <taxon>Alphaproteobacteria</taxon>
        <taxon>Rhodobacterales</taxon>
        <taxon>Roseobacteraceae</taxon>
        <taxon>Maritimibacter</taxon>
    </lineage>
</organism>
<dbReference type="PANTHER" id="PTHR44591:SF3">
    <property type="entry name" value="RESPONSE REGULATORY DOMAIN-CONTAINING PROTEIN"/>
    <property type="match status" value="1"/>
</dbReference>
<dbReference type="InterPro" id="IPR001789">
    <property type="entry name" value="Sig_transdc_resp-reg_receiver"/>
</dbReference>
<dbReference type="PROSITE" id="PS50110">
    <property type="entry name" value="RESPONSE_REGULATORY"/>
    <property type="match status" value="1"/>
</dbReference>
<keyword evidence="5" id="KW-1185">Reference proteome</keyword>
<dbReference type="SMART" id="SM00448">
    <property type="entry name" value="REC"/>
    <property type="match status" value="1"/>
</dbReference>
<sequence>MDDDLTSLSPKPSRDRPLAGMSVLLVEDSRYASEAIRLLCLKSGARIRRADCLASAHRHLSVYRPAVVVVDMGLPDGSGAELISELCGHAGGPVVLGLSGDRDAEQVALDAGADGFLAKPVDSLAAFQQIVLSAAAPEMRPMGPRPIARTEVFHDPAALAEDLLNAADLLKDAKESGEFEYLAHFLRGVALSSRDTELGAACDALAEGPGPALWRVEKLLRNRIAASA</sequence>
<accession>A0ABS6SXZ4</accession>
<evidence type="ECO:0000259" key="3">
    <source>
        <dbReference type="PROSITE" id="PS50110"/>
    </source>
</evidence>
<evidence type="ECO:0000256" key="2">
    <source>
        <dbReference type="PROSITE-ProRule" id="PRU00169"/>
    </source>
</evidence>
<keyword evidence="1 2" id="KW-0597">Phosphoprotein</keyword>
<proteinExistence type="predicted"/>
<evidence type="ECO:0000313" key="5">
    <source>
        <dbReference type="Proteomes" id="UP000756530"/>
    </source>
</evidence>